<dbReference type="Gene3D" id="3.30.420.40">
    <property type="match status" value="2"/>
</dbReference>
<dbReference type="PANTHER" id="PTHR11735:SF11">
    <property type="entry name" value="TRNA THREONYLCARBAMOYLADENOSINE BIOSYNTHESIS PROTEIN TSAB"/>
    <property type="match status" value="1"/>
</dbReference>
<dbReference type="Pfam" id="PF00814">
    <property type="entry name" value="TsaD"/>
    <property type="match status" value="1"/>
</dbReference>
<proteinExistence type="predicted"/>
<dbReference type="SUPFAM" id="SSF53067">
    <property type="entry name" value="Actin-like ATPase domain"/>
    <property type="match status" value="2"/>
</dbReference>
<sequence>MSGKIRLVKLLALESSTELLTAALYLDGRIVERESGRAALHSEIALPLVQALLDEEGLTLERLDGIAFGSGPGAFTGLRLACSLAQGLAVGAGLPVIGIGSLEALALAAGEGPIYACLDARMNEVYSAAYRVRGDAVETILAPTVSSPERVPLPPGQGWLGCGSGFAAYGPVLAARLGKAVGRLDPSLRPRAGGLLRLAVPSFARGEGIDAALATPLYVRDKVALTTAERLAAGGKA</sequence>
<feature type="domain" description="Gcp-like" evidence="1">
    <location>
        <begin position="40"/>
        <end position="152"/>
    </location>
</feature>
<dbReference type="InterPro" id="IPR022496">
    <property type="entry name" value="T6A_TsaB"/>
</dbReference>
<reference evidence="2" key="1">
    <citation type="journal article" name="DNA Res.">
        <title>The physiological potential of anammox bacteria as revealed by their core genome structure.</title>
        <authorList>
            <person name="Okubo T."/>
            <person name="Toyoda A."/>
            <person name="Fukuhara K."/>
            <person name="Uchiyama I."/>
            <person name="Harigaya Y."/>
            <person name="Kuroiwa M."/>
            <person name="Suzuki T."/>
            <person name="Murakami Y."/>
            <person name="Suwa Y."/>
            <person name="Takami H."/>
        </authorList>
    </citation>
    <scope>NUCLEOTIDE SEQUENCE</scope>
    <source>
        <strain evidence="2">317325-3</strain>
    </source>
</reference>
<name>A0A809SA89_9PROT</name>
<keyword evidence="2" id="KW-0808">Transferase</keyword>
<accession>A0A809SA89</accession>
<protein>
    <submittedName>
        <fullName evidence="2">tRNA (Adenosine(37)-N6)-threonylcarbamoyltransferase complex dimerization subunit type 1 TsaB</fullName>
    </submittedName>
</protein>
<dbReference type="GO" id="GO:0002949">
    <property type="term" value="P:tRNA threonylcarbamoyladenosine modification"/>
    <property type="evidence" value="ECO:0007669"/>
    <property type="project" value="InterPro"/>
</dbReference>
<evidence type="ECO:0000313" key="2">
    <source>
        <dbReference type="EMBL" id="BBO20754.1"/>
    </source>
</evidence>
<dbReference type="GO" id="GO:0016740">
    <property type="term" value="F:transferase activity"/>
    <property type="evidence" value="ECO:0007669"/>
    <property type="project" value="UniProtKB-KW"/>
</dbReference>
<dbReference type="Proteomes" id="UP000662914">
    <property type="component" value="Chromosome"/>
</dbReference>
<dbReference type="AlphaFoldDB" id="A0A809SA89"/>
<dbReference type="CDD" id="cd24032">
    <property type="entry name" value="ASKHA_NBD_TsaB"/>
    <property type="match status" value="1"/>
</dbReference>
<dbReference type="NCBIfam" id="TIGR03725">
    <property type="entry name" value="T6A_YeaZ"/>
    <property type="match status" value="1"/>
</dbReference>
<organism evidence="2 3">
    <name type="scientific">Candidatus Desulfobacillus denitrificans</name>
    <dbReference type="NCBI Taxonomy" id="2608985"/>
    <lineage>
        <taxon>Bacteria</taxon>
        <taxon>Pseudomonadati</taxon>
        <taxon>Pseudomonadota</taxon>
        <taxon>Betaproteobacteria</taxon>
        <taxon>Candidatus Desulfobacillus</taxon>
    </lineage>
</organism>
<dbReference type="KEGG" id="ddz:DSYM_14530"/>
<evidence type="ECO:0000313" key="3">
    <source>
        <dbReference type="Proteomes" id="UP000662914"/>
    </source>
</evidence>
<dbReference type="InterPro" id="IPR043129">
    <property type="entry name" value="ATPase_NBD"/>
</dbReference>
<evidence type="ECO:0000259" key="1">
    <source>
        <dbReference type="Pfam" id="PF00814"/>
    </source>
</evidence>
<dbReference type="InterPro" id="IPR000905">
    <property type="entry name" value="Gcp-like_dom"/>
</dbReference>
<dbReference type="GO" id="GO:0005829">
    <property type="term" value="C:cytosol"/>
    <property type="evidence" value="ECO:0007669"/>
    <property type="project" value="TreeGrafter"/>
</dbReference>
<gene>
    <name evidence="2" type="ORF">DSYM_14530</name>
</gene>
<dbReference type="EMBL" id="AP021857">
    <property type="protein sequence ID" value="BBO20754.1"/>
    <property type="molecule type" value="Genomic_DNA"/>
</dbReference>
<dbReference type="PANTHER" id="PTHR11735">
    <property type="entry name" value="TRNA N6-ADENOSINE THREONYLCARBAMOYLTRANSFERASE"/>
    <property type="match status" value="1"/>
</dbReference>